<dbReference type="Pfam" id="PF20012">
    <property type="entry name" value="GAP1-N1"/>
    <property type="match status" value="1"/>
</dbReference>
<evidence type="ECO:0000313" key="2">
    <source>
        <dbReference type="Proteomes" id="UP000297853"/>
    </source>
</evidence>
<accession>A0ABY2J5R0</accession>
<proteinExistence type="predicted"/>
<reference evidence="1 2" key="1">
    <citation type="submission" date="2019-03" db="EMBL/GenBank/DDBJ databases">
        <title>Genomics of glacier-inhabiting Cryobacterium strains.</title>
        <authorList>
            <person name="Liu Q."/>
            <person name="Xin Y.-H."/>
        </authorList>
    </citation>
    <scope>NUCLEOTIDE SEQUENCE [LARGE SCALE GENOMIC DNA]</scope>
    <source>
        <strain evidence="1 2">TMT1-23-1</strain>
    </source>
</reference>
<name>A0ABY2J5R0_9MICO</name>
<sequence>MATDMSFDGRSRSYLSVFPLPSAKMQAFVRTWPAGNWMRPGAVWSHVVLVGWADLALIEDFRDLLELNRPRRVEDDNDIERFAATCARELTLNMSPRPDPSGISGEHSVDPVSLASAVYSSSRTVSVVSNVPENEEEVLLELFAQQWSRLRRSFAFRTRYRSSETAVRFDVEVVEKGDRVEADPVIRDWAKSLADDLNGRRPALRKFLHTYGAESRRGRRDMSVLVRAQETLASRGAILEAVSSLFFEFPLPNQMRRLKGDILRESGSFDVPEAVRLALAIRFSEHLDLGELEVGSRFVRLILSGSVPAEALDAEFGTDLTAVPESQIEPVLAEIADHLDVDSVVRFATLHQDLGLLVVARRPAFLFNPDVWEALEGESVGDVFASLAAAVQDEILESLLHGGSVDALTLACSASPEAWWRLVDLVSRSGIPAAQIVASAQVLRDTLQRIGLASLSGKISLGTNPRYALTVLLSAPLHAGLWRRVNARDWLKALSSCQSGELRGAPNWVHERLLAVSLVAAIQSGEIALRKRGWQNTFAPLHDALGNEYFDSEAWEVLGAALPSGPTWDRCYRLRRGAVTEIRRDEWGATSTSELIRGAGRQAPDMAELISRRKDMRKSWVRDVLRILGFQ</sequence>
<keyword evidence="2" id="KW-1185">Reference proteome</keyword>
<organism evidence="1 2">
    <name type="scientific">Cryobacterium sinapicolor</name>
    <dbReference type="NCBI Taxonomy" id="1259236"/>
    <lineage>
        <taxon>Bacteria</taxon>
        <taxon>Bacillati</taxon>
        <taxon>Actinomycetota</taxon>
        <taxon>Actinomycetes</taxon>
        <taxon>Micrococcales</taxon>
        <taxon>Microbacteriaceae</taxon>
        <taxon>Cryobacterium</taxon>
    </lineage>
</organism>
<comment type="caution">
    <text evidence="1">The sequence shown here is derived from an EMBL/GenBank/DDBJ whole genome shotgun (WGS) entry which is preliminary data.</text>
</comment>
<evidence type="ECO:0000313" key="1">
    <source>
        <dbReference type="EMBL" id="TFC99408.1"/>
    </source>
</evidence>
<dbReference type="EMBL" id="SOGQ01000047">
    <property type="protein sequence ID" value="TFC99408.1"/>
    <property type="molecule type" value="Genomic_DNA"/>
</dbReference>
<protein>
    <submittedName>
        <fullName evidence="1">Uncharacterized protein</fullName>
    </submittedName>
</protein>
<dbReference type="Proteomes" id="UP000297853">
    <property type="component" value="Unassembled WGS sequence"/>
</dbReference>
<gene>
    <name evidence="1" type="ORF">E3T28_09250</name>
</gene>